<keyword evidence="2" id="KW-1185">Reference proteome</keyword>
<gene>
    <name evidence="1" type="ORF">L0U88_20570</name>
</gene>
<dbReference type="Proteomes" id="UP001200145">
    <property type="component" value="Unassembled WGS sequence"/>
</dbReference>
<accession>A0ABS9BP99</accession>
<sequence length="69" mass="8142">MKELKDWITELKTEKPELNDFITKLEGFISDNGFNIAQFERAIDKGLQLKEEEVKKTFIKHVESKEDNN</sequence>
<dbReference type="EMBL" id="JAKEVY010000010">
    <property type="protein sequence ID" value="MCF1717049.1"/>
    <property type="molecule type" value="Genomic_DNA"/>
</dbReference>
<organism evidence="1 2">
    <name type="scientific">Flavihumibacter fluminis</name>
    <dbReference type="NCBI Taxonomy" id="2909236"/>
    <lineage>
        <taxon>Bacteria</taxon>
        <taxon>Pseudomonadati</taxon>
        <taxon>Bacteroidota</taxon>
        <taxon>Chitinophagia</taxon>
        <taxon>Chitinophagales</taxon>
        <taxon>Chitinophagaceae</taxon>
        <taxon>Flavihumibacter</taxon>
    </lineage>
</organism>
<reference evidence="1 2" key="1">
    <citation type="submission" date="2022-01" db="EMBL/GenBank/DDBJ databases">
        <title>Flavihumibacter sp. nov., isolated from sediment of a river.</title>
        <authorList>
            <person name="Liu H."/>
        </authorList>
    </citation>
    <scope>NUCLEOTIDE SEQUENCE [LARGE SCALE GENOMIC DNA]</scope>
    <source>
        <strain evidence="1 2">RY-1</strain>
    </source>
</reference>
<dbReference type="RefSeq" id="WP_234868732.1">
    <property type="nucleotide sequence ID" value="NZ_JAKEVY010000010.1"/>
</dbReference>
<evidence type="ECO:0000313" key="2">
    <source>
        <dbReference type="Proteomes" id="UP001200145"/>
    </source>
</evidence>
<protein>
    <submittedName>
        <fullName evidence="1">Uncharacterized protein</fullName>
    </submittedName>
</protein>
<evidence type="ECO:0000313" key="1">
    <source>
        <dbReference type="EMBL" id="MCF1717049.1"/>
    </source>
</evidence>
<proteinExistence type="predicted"/>
<name>A0ABS9BP99_9BACT</name>
<comment type="caution">
    <text evidence="1">The sequence shown here is derived from an EMBL/GenBank/DDBJ whole genome shotgun (WGS) entry which is preliminary data.</text>
</comment>